<dbReference type="PRINTS" id="PR00131">
    <property type="entry name" value="GLHYDRLASE1"/>
</dbReference>
<reference evidence="6 7" key="1">
    <citation type="submission" date="2019-02" db="EMBL/GenBank/DDBJ databases">
        <authorList>
            <person name="Li Y."/>
        </authorList>
    </citation>
    <scope>NUCLEOTIDE SEQUENCE [LARGE SCALE GENOMIC DNA]</scope>
    <source>
        <strain evidence="6 7">3-7</strain>
    </source>
</reference>
<dbReference type="InterPro" id="IPR017853">
    <property type="entry name" value="GH"/>
</dbReference>
<dbReference type="OrthoDB" id="9765195at2"/>
<keyword evidence="3" id="KW-0326">Glycosidase</keyword>
<dbReference type="PANTHER" id="PTHR10353">
    <property type="entry name" value="GLYCOSYL HYDROLASE"/>
    <property type="match status" value="1"/>
</dbReference>
<dbReference type="PROSITE" id="PS51318">
    <property type="entry name" value="TAT"/>
    <property type="match status" value="1"/>
</dbReference>
<evidence type="ECO:0000256" key="2">
    <source>
        <dbReference type="ARBA" id="ARBA00022801"/>
    </source>
</evidence>
<dbReference type="Pfam" id="PF00232">
    <property type="entry name" value="Glyco_hydro_1"/>
    <property type="match status" value="2"/>
</dbReference>
<evidence type="ECO:0000256" key="3">
    <source>
        <dbReference type="ARBA" id="ARBA00023295"/>
    </source>
</evidence>
<dbReference type="GO" id="GO:0005975">
    <property type="term" value="P:carbohydrate metabolic process"/>
    <property type="evidence" value="ECO:0007669"/>
    <property type="project" value="InterPro"/>
</dbReference>
<dbReference type="SUPFAM" id="SSF51445">
    <property type="entry name" value="(Trans)glycosidases"/>
    <property type="match status" value="1"/>
</dbReference>
<evidence type="ECO:0000256" key="1">
    <source>
        <dbReference type="ARBA" id="ARBA00010838"/>
    </source>
</evidence>
<evidence type="ECO:0000313" key="7">
    <source>
        <dbReference type="Proteomes" id="UP000292085"/>
    </source>
</evidence>
<organism evidence="6 7">
    <name type="scientific">Sphingomonas populi</name>
    <dbReference type="NCBI Taxonomy" id="2484750"/>
    <lineage>
        <taxon>Bacteria</taxon>
        <taxon>Pseudomonadati</taxon>
        <taxon>Pseudomonadota</taxon>
        <taxon>Alphaproteobacteria</taxon>
        <taxon>Sphingomonadales</taxon>
        <taxon>Sphingomonadaceae</taxon>
        <taxon>Sphingomonas</taxon>
    </lineage>
</organism>
<dbReference type="Proteomes" id="UP000292085">
    <property type="component" value="Unassembled WGS sequence"/>
</dbReference>
<keyword evidence="2 6" id="KW-0378">Hydrolase</keyword>
<feature type="signal peptide" evidence="5">
    <location>
        <begin position="1"/>
        <end position="29"/>
    </location>
</feature>
<name>A0A4Q6XUI4_9SPHN</name>
<dbReference type="Gene3D" id="3.20.20.80">
    <property type="entry name" value="Glycosidases"/>
    <property type="match status" value="1"/>
</dbReference>
<dbReference type="InterPro" id="IPR001360">
    <property type="entry name" value="Glyco_hydro_1"/>
</dbReference>
<keyword evidence="5" id="KW-0732">Signal</keyword>
<gene>
    <name evidence="6" type="ORF">EWE75_19315</name>
</gene>
<dbReference type="InterPro" id="IPR006311">
    <property type="entry name" value="TAT_signal"/>
</dbReference>
<sequence>MVTLTRRQFSAGAAMLGTAASMWPAAALAGRTRQFPDGFLWGAATSAYQIEGNNINSDVWQVEAIAGTPYAEPAGDAANGFELWPTDLDLAKAMGLNSYRFSLEWARIEPRAGEFSVAMLDHYKRIIEGCHARGLKPFVTFNHFTTPLWFALRGGWQHPDAPTLFARFCAMAASHLSDGIAVAATLNEPNLAGRLADVLPPAVSKWLLPADRAVSEKVAAAFGVPLFLTGNNVWYPDPTTLQANLLKGHDLGRQAIKAVRGDLPVGVCLAIIDDQAVGSNSIRDTVRKGLYVDWLQAARRDDFVGVQNYERALWDDKGRVPPPPEGDRNFAGGEVYSASLAGAVRYAYSVAKVPIFVTEHGVNSQDDTVRQRLIPAALGHLHRAIAEGVPVKGYMHWSLIDNFEWGFGYKPQFGLHSFDRKTFARTAKASAGVLGGIARANAV</sequence>
<dbReference type="RefSeq" id="WP_130159744.1">
    <property type="nucleotide sequence ID" value="NZ_SGIS01000037.1"/>
</dbReference>
<dbReference type="GO" id="GO:0008422">
    <property type="term" value="F:beta-glucosidase activity"/>
    <property type="evidence" value="ECO:0007669"/>
    <property type="project" value="TreeGrafter"/>
</dbReference>
<evidence type="ECO:0000256" key="4">
    <source>
        <dbReference type="RuleBase" id="RU003690"/>
    </source>
</evidence>
<comment type="similarity">
    <text evidence="1 4">Belongs to the glycosyl hydrolase 1 family.</text>
</comment>
<comment type="caution">
    <text evidence="6">The sequence shown here is derived from an EMBL/GenBank/DDBJ whole genome shotgun (WGS) entry which is preliminary data.</text>
</comment>
<dbReference type="PANTHER" id="PTHR10353:SF36">
    <property type="entry name" value="LP05116P"/>
    <property type="match status" value="1"/>
</dbReference>
<feature type="chain" id="PRO_5020271437" evidence="5">
    <location>
        <begin position="30"/>
        <end position="443"/>
    </location>
</feature>
<dbReference type="AlphaFoldDB" id="A0A4Q6XUI4"/>
<protein>
    <submittedName>
        <fullName evidence="6">Glycoside hydrolase family 1 protein</fullName>
    </submittedName>
</protein>
<evidence type="ECO:0000256" key="5">
    <source>
        <dbReference type="SAM" id="SignalP"/>
    </source>
</evidence>
<accession>A0A4Q6XUI4</accession>
<evidence type="ECO:0000313" key="6">
    <source>
        <dbReference type="EMBL" id="RZF61154.1"/>
    </source>
</evidence>
<dbReference type="EMBL" id="SGIS01000037">
    <property type="protein sequence ID" value="RZF61154.1"/>
    <property type="molecule type" value="Genomic_DNA"/>
</dbReference>
<proteinExistence type="inferred from homology"/>
<keyword evidence="7" id="KW-1185">Reference proteome</keyword>